<gene>
    <name evidence="2" type="ORF">Q4521_00900</name>
</gene>
<dbReference type="InterPro" id="IPR019734">
    <property type="entry name" value="TPR_rpt"/>
</dbReference>
<dbReference type="AlphaFoldDB" id="A0AAW7X336"/>
<dbReference type="EMBL" id="JAUOPB010000001">
    <property type="protein sequence ID" value="MDO6421021.1"/>
    <property type="molecule type" value="Genomic_DNA"/>
</dbReference>
<dbReference type="InterPro" id="IPR039340">
    <property type="entry name" value="Tfc4/TFIIIC-102/Sfc4"/>
</dbReference>
<proteinExistence type="predicted"/>
<evidence type="ECO:0000313" key="3">
    <source>
        <dbReference type="Proteomes" id="UP001169760"/>
    </source>
</evidence>
<dbReference type="Proteomes" id="UP001169760">
    <property type="component" value="Unassembled WGS sequence"/>
</dbReference>
<dbReference type="PANTHER" id="PTHR23082">
    <property type="entry name" value="TRANSCRIPTION INITIATION FACTOR IIIC TFIIIC , POLYPEPTIDE 3-RELATED"/>
    <property type="match status" value="1"/>
</dbReference>
<dbReference type="RefSeq" id="WP_216064207.1">
    <property type="nucleotide sequence ID" value="NZ_JAHKPP010000027.1"/>
</dbReference>
<dbReference type="GO" id="GO:0006383">
    <property type="term" value="P:transcription by RNA polymerase III"/>
    <property type="evidence" value="ECO:0007669"/>
    <property type="project" value="InterPro"/>
</dbReference>
<keyword evidence="1" id="KW-0802">TPR repeat</keyword>
<feature type="repeat" description="TPR" evidence="1">
    <location>
        <begin position="302"/>
        <end position="335"/>
    </location>
</feature>
<protein>
    <submittedName>
        <fullName evidence="2">Tetratricopeptide repeat protein</fullName>
    </submittedName>
</protein>
<reference evidence="2" key="1">
    <citation type="submission" date="2023-07" db="EMBL/GenBank/DDBJ databases">
        <title>Genome content predicts the carbon catabolic preferences of heterotrophic bacteria.</title>
        <authorList>
            <person name="Gralka M."/>
        </authorList>
    </citation>
    <scope>NUCLEOTIDE SEQUENCE</scope>
    <source>
        <strain evidence="2">I3M17_2</strain>
    </source>
</reference>
<organism evidence="2 3">
    <name type="scientific">Saccharophagus degradans</name>
    <dbReference type="NCBI Taxonomy" id="86304"/>
    <lineage>
        <taxon>Bacteria</taxon>
        <taxon>Pseudomonadati</taxon>
        <taxon>Pseudomonadota</taxon>
        <taxon>Gammaproteobacteria</taxon>
        <taxon>Cellvibrionales</taxon>
        <taxon>Cellvibrionaceae</taxon>
        <taxon>Saccharophagus</taxon>
    </lineage>
</organism>
<comment type="caution">
    <text evidence="2">The sequence shown here is derived from an EMBL/GenBank/DDBJ whole genome shotgun (WGS) entry which is preliminary data.</text>
</comment>
<dbReference type="GO" id="GO:0000127">
    <property type="term" value="C:transcription factor TFIIIC complex"/>
    <property type="evidence" value="ECO:0007669"/>
    <property type="project" value="TreeGrafter"/>
</dbReference>
<sequence length="399" mass="45697">MRNYQLFSTLLACGIGFLISINSYSENSVLTQPIAEAEQSQNTVKNSTYLNEINDEDIMAISDELKAILDLNVRPIKRIEAKTIRLHEILFGSNYYNIRYAFDDTRIANDVFEARTGNCISLAALYVASARYVGLDAYFQSVDIEQTWEKRDGHYVVPGHVNARIAHPSKTIVVEFISTYFLETLSQKKSRKISDKRVFAEFYNNLGMEAFDAGHLERAETLLAKAVSKDKKLDFAWSNLGVIYKHQGKLDQAEKAYLKAQKLNKRNPTFANNLYVLYRETDQHKKAEALAKRVIKYNRKNPYYLAQLAQTDMATKHYDSAVEHLLNAIKIKPEEEQFYVELSKGYYYKGDLEGTKKALIGAATAANMPENQARYNHKVKLIEQYVNEAQLNTSRQAQF</sequence>
<accession>A0AAW7X336</accession>
<dbReference type="Pfam" id="PF00515">
    <property type="entry name" value="TPR_1"/>
    <property type="match status" value="1"/>
</dbReference>
<evidence type="ECO:0000256" key="1">
    <source>
        <dbReference type="PROSITE-ProRule" id="PRU00339"/>
    </source>
</evidence>
<dbReference type="PANTHER" id="PTHR23082:SF0">
    <property type="entry name" value="GENERAL TRANSCRIPTION FACTOR 3C POLYPEPTIDE 3"/>
    <property type="match status" value="1"/>
</dbReference>
<dbReference type="PROSITE" id="PS50005">
    <property type="entry name" value="TPR"/>
    <property type="match status" value="2"/>
</dbReference>
<feature type="repeat" description="TPR" evidence="1">
    <location>
        <begin position="234"/>
        <end position="267"/>
    </location>
</feature>
<dbReference type="SMART" id="SM00028">
    <property type="entry name" value="TPR"/>
    <property type="match status" value="4"/>
</dbReference>
<name>A0AAW7X336_9GAMM</name>
<evidence type="ECO:0000313" key="2">
    <source>
        <dbReference type="EMBL" id="MDO6421021.1"/>
    </source>
</evidence>